<protein>
    <submittedName>
        <fullName evidence="1">Jg9558 protein</fullName>
    </submittedName>
</protein>
<dbReference type="InterPro" id="IPR011042">
    <property type="entry name" value="6-blade_b-propeller_TolB-like"/>
</dbReference>
<name>A0A8S4QRL9_9NEOP</name>
<comment type="caution">
    <text evidence="1">The sequence shown here is derived from an EMBL/GenBank/DDBJ whole genome shotgun (WGS) entry which is preliminary data.</text>
</comment>
<proteinExistence type="predicted"/>
<evidence type="ECO:0000313" key="1">
    <source>
        <dbReference type="EMBL" id="CAH2216905.1"/>
    </source>
</evidence>
<dbReference type="SUPFAM" id="SSF63825">
    <property type="entry name" value="YWTD domain"/>
    <property type="match status" value="1"/>
</dbReference>
<dbReference type="Proteomes" id="UP000838756">
    <property type="component" value="Unassembled WGS sequence"/>
</dbReference>
<dbReference type="AlphaFoldDB" id="A0A8S4QRL9"/>
<dbReference type="EMBL" id="CAKXAJ010017438">
    <property type="protein sequence ID" value="CAH2216905.1"/>
    <property type="molecule type" value="Genomic_DNA"/>
</dbReference>
<feature type="non-terminal residue" evidence="1">
    <location>
        <position position="1"/>
    </location>
</feature>
<evidence type="ECO:0000313" key="2">
    <source>
        <dbReference type="Proteomes" id="UP000838756"/>
    </source>
</evidence>
<dbReference type="OrthoDB" id="72419at2759"/>
<reference evidence="1" key="1">
    <citation type="submission" date="2022-03" db="EMBL/GenBank/DDBJ databases">
        <authorList>
            <person name="Lindestad O."/>
        </authorList>
    </citation>
    <scope>NUCLEOTIDE SEQUENCE</scope>
</reference>
<keyword evidence="2" id="KW-1185">Reference proteome</keyword>
<gene>
    <name evidence="1" type="primary">jg9558</name>
    <name evidence="1" type="ORF">PAEG_LOCUS4855</name>
</gene>
<sequence length="76" mass="8442">ILIWSDAGLGAIMRSNVDGTSRVELARVNNVTALAVEQSSATVYWAVARQIHALDLDSPNRKNWNFRDADEKVVMD</sequence>
<dbReference type="Gene3D" id="2.120.10.30">
    <property type="entry name" value="TolB, C-terminal domain"/>
    <property type="match status" value="1"/>
</dbReference>
<organism evidence="1 2">
    <name type="scientific">Pararge aegeria aegeria</name>
    <dbReference type="NCBI Taxonomy" id="348720"/>
    <lineage>
        <taxon>Eukaryota</taxon>
        <taxon>Metazoa</taxon>
        <taxon>Ecdysozoa</taxon>
        <taxon>Arthropoda</taxon>
        <taxon>Hexapoda</taxon>
        <taxon>Insecta</taxon>
        <taxon>Pterygota</taxon>
        <taxon>Neoptera</taxon>
        <taxon>Endopterygota</taxon>
        <taxon>Lepidoptera</taxon>
        <taxon>Glossata</taxon>
        <taxon>Ditrysia</taxon>
        <taxon>Papilionoidea</taxon>
        <taxon>Nymphalidae</taxon>
        <taxon>Satyrinae</taxon>
        <taxon>Satyrini</taxon>
        <taxon>Parargina</taxon>
        <taxon>Pararge</taxon>
    </lineage>
</organism>
<accession>A0A8S4QRL9</accession>